<dbReference type="SUPFAM" id="SSF52540">
    <property type="entry name" value="P-loop containing nucleoside triphosphate hydrolases"/>
    <property type="match status" value="1"/>
</dbReference>
<dbReference type="PANTHER" id="PTHR46411:SF3">
    <property type="entry name" value="AAA+ ATPASE DOMAIN-CONTAINING PROTEIN"/>
    <property type="match status" value="1"/>
</dbReference>
<dbReference type="Proteomes" id="UP000736335">
    <property type="component" value="Unassembled WGS sequence"/>
</dbReference>
<evidence type="ECO:0000259" key="2">
    <source>
        <dbReference type="SMART" id="SM00382"/>
    </source>
</evidence>
<sequence length="697" mass="78553">MAMKRVSTIFRPASSSAGPSLSGTPPPTVAEDDESVSTEIAEAKSQQTTVAVFPPPNLKVKRVDYYYTRWGGWKYKNTGSKVVAEARPFMADNEQWPGYCFVVIRTIPQKDDDKTKPPQHKFHIKSPYLLKAIKDVMKEIEGISWNNEPLEMEPELFLGFLPAFEEYRDKLAVARKTATEEDKHVLATVEVLIDYLHKDWKRTIATIRNLTSHGEINYELLYAVFVPRTVVITRCPSSNELRALEVVTAAQVVTMGGAFMDLTLESIDLIDEHDNTTRFGRVRSRVTIPMFKGTVAINSLDAYPIQYHPTPNELHKVLLDRGRRWAALCEVHHMHYKGTGAIRVNNKMVKYNLNSRIMVDRATFKRLNANYPFPQPKQKPNNIDPYTGMHVTSTSTVPTLDVAGKVKLVKRDLEENDLLIASPIVYGFSLSDKVWLEFNVERISKIEWNDEAFANLVLPLGRKQLLQSLVEAHNQDLGFDDFVQGKGQGLIINLFGPPGCGKTLSAEATSEHVRKPLYVVGAGDLGVTAAEVDSALERTFDIATSWKAIILIDEADVFMEQRSLHDLIRNAMVAVFLRHLEYYRGILFLTTNRVKIIDDAFRSRIHVALYFNDLDASAKTQVWNAFLAKVGAALTPEEVRKLAAREINGRQIKNAVRTATSLAHGRTEPLALTHFLETLDAMDDFNTQFNALASMYN</sequence>
<keyword evidence="4" id="KW-1185">Reference proteome</keyword>
<name>A0A9P6L947_9AGAM</name>
<reference evidence="3" key="1">
    <citation type="journal article" date="2020" name="Nat. Commun.">
        <title>Large-scale genome sequencing of mycorrhizal fungi provides insights into the early evolution of symbiotic traits.</title>
        <authorList>
            <person name="Miyauchi S."/>
            <person name="Kiss E."/>
            <person name="Kuo A."/>
            <person name="Drula E."/>
            <person name="Kohler A."/>
            <person name="Sanchez-Garcia M."/>
            <person name="Morin E."/>
            <person name="Andreopoulos B."/>
            <person name="Barry K.W."/>
            <person name="Bonito G."/>
            <person name="Buee M."/>
            <person name="Carver A."/>
            <person name="Chen C."/>
            <person name="Cichocki N."/>
            <person name="Clum A."/>
            <person name="Culley D."/>
            <person name="Crous P.W."/>
            <person name="Fauchery L."/>
            <person name="Girlanda M."/>
            <person name="Hayes R.D."/>
            <person name="Keri Z."/>
            <person name="LaButti K."/>
            <person name="Lipzen A."/>
            <person name="Lombard V."/>
            <person name="Magnuson J."/>
            <person name="Maillard F."/>
            <person name="Murat C."/>
            <person name="Nolan M."/>
            <person name="Ohm R.A."/>
            <person name="Pangilinan J."/>
            <person name="Pereira M.F."/>
            <person name="Perotto S."/>
            <person name="Peter M."/>
            <person name="Pfister S."/>
            <person name="Riley R."/>
            <person name="Sitrit Y."/>
            <person name="Stielow J.B."/>
            <person name="Szollosi G."/>
            <person name="Zifcakova L."/>
            <person name="Stursova M."/>
            <person name="Spatafora J.W."/>
            <person name="Tedersoo L."/>
            <person name="Vaario L.M."/>
            <person name="Yamada A."/>
            <person name="Yan M."/>
            <person name="Wang P."/>
            <person name="Xu J."/>
            <person name="Bruns T."/>
            <person name="Baldrian P."/>
            <person name="Vilgalys R."/>
            <person name="Dunand C."/>
            <person name="Henrissat B."/>
            <person name="Grigoriev I.V."/>
            <person name="Hibbett D."/>
            <person name="Nagy L.G."/>
            <person name="Martin F.M."/>
        </authorList>
    </citation>
    <scope>NUCLEOTIDE SEQUENCE</scope>
    <source>
        <strain evidence="3">UH-Tt-Lm1</strain>
    </source>
</reference>
<comment type="caution">
    <text evidence="3">The sequence shown here is derived from an EMBL/GenBank/DDBJ whole genome shotgun (WGS) entry which is preliminary data.</text>
</comment>
<feature type="region of interest" description="Disordered" evidence="1">
    <location>
        <begin position="1"/>
        <end position="36"/>
    </location>
</feature>
<dbReference type="InterPro" id="IPR054289">
    <property type="entry name" value="DUF7025"/>
</dbReference>
<dbReference type="OrthoDB" id="10042665at2759"/>
<protein>
    <submittedName>
        <fullName evidence="3">P-loop containing nucleoside triphosphate hydrolase protein</fullName>
    </submittedName>
</protein>
<accession>A0A9P6L947</accession>
<dbReference type="GO" id="GO:0016887">
    <property type="term" value="F:ATP hydrolysis activity"/>
    <property type="evidence" value="ECO:0007669"/>
    <property type="project" value="InterPro"/>
</dbReference>
<reference evidence="3" key="2">
    <citation type="submission" date="2020-11" db="EMBL/GenBank/DDBJ databases">
        <authorList>
            <consortium name="DOE Joint Genome Institute"/>
            <person name="Kuo A."/>
            <person name="Miyauchi S."/>
            <person name="Kiss E."/>
            <person name="Drula E."/>
            <person name="Kohler A."/>
            <person name="Sanchez-Garcia M."/>
            <person name="Andreopoulos B."/>
            <person name="Barry K.W."/>
            <person name="Bonito G."/>
            <person name="Buee M."/>
            <person name="Carver A."/>
            <person name="Chen C."/>
            <person name="Cichocki N."/>
            <person name="Clum A."/>
            <person name="Culley D."/>
            <person name="Crous P.W."/>
            <person name="Fauchery L."/>
            <person name="Girlanda M."/>
            <person name="Hayes R."/>
            <person name="Keri Z."/>
            <person name="Labutti K."/>
            <person name="Lipzen A."/>
            <person name="Lombard V."/>
            <person name="Magnuson J."/>
            <person name="Maillard F."/>
            <person name="Morin E."/>
            <person name="Murat C."/>
            <person name="Nolan M."/>
            <person name="Ohm R."/>
            <person name="Pangilinan J."/>
            <person name="Pereira M."/>
            <person name="Perotto S."/>
            <person name="Peter M."/>
            <person name="Riley R."/>
            <person name="Sitrit Y."/>
            <person name="Stielow B."/>
            <person name="Szollosi G."/>
            <person name="Zifcakova L."/>
            <person name="Stursova M."/>
            <person name="Spatafora J.W."/>
            <person name="Tedersoo L."/>
            <person name="Vaario L.-M."/>
            <person name="Yamada A."/>
            <person name="Yan M."/>
            <person name="Wang P."/>
            <person name="Xu J."/>
            <person name="Bruns T."/>
            <person name="Baldrian P."/>
            <person name="Vilgalys R."/>
            <person name="Henrissat B."/>
            <person name="Grigoriev I.V."/>
            <person name="Hibbett D."/>
            <person name="Nagy L.G."/>
            <person name="Martin F.M."/>
        </authorList>
    </citation>
    <scope>NUCLEOTIDE SEQUENCE</scope>
    <source>
        <strain evidence="3">UH-Tt-Lm1</strain>
    </source>
</reference>
<proteinExistence type="predicted"/>
<dbReference type="InterPro" id="IPR003593">
    <property type="entry name" value="AAA+_ATPase"/>
</dbReference>
<evidence type="ECO:0000256" key="1">
    <source>
        <dbReference type="SAM" id="MobiDB-lite"/>
    </source>
</evidence>
<feature type="compositionally biased region" description="Low complexity" evidence="1">
    <location>
        <begin position="12"/>
        <end position="23"/>
    </location>
</feature>
<dbReference type="GO" id="GO:0005524">
    <property type="term" value="F:ATP binding"/>
    <property type="evidence" value="ECO:0007669"/>
    <property type="project" value="InterPro"/>
</dbReference>
<evidence type="ECO:0000313" key="4">
    <source>
        <dbReference type="Proteomes" id="UP000736335"/>
    </source>
</evidence>
<dbReference type="Pfam" id="PF22942">
    <property type="entry name" value="DUF7025"/>
    <property type="match status" value="1"/>
</dbReference>
<dbReference type="InterPro" id="IPR027417">
    <property type="entry name" value="P-loop_NTPase"/>
</dbReference>
<dbReference type="EMBL" id="WIUZ02000004">
    <property type="protein sequence ID" value="KAF9788118.1"/>
    <property type="molecule type" value="Genomic_DNA"/>
</dbReference>
<dbReference type="Gene3D" id="3.40.50.300">
    <property type="entry name" value="P-loop containing nucleotide triphosphate hydrolases"/>
    <property type="match status" value="1"/>
</dbReference>
<organism evidence="3 4">
    <name type="scientific">Thelephora terrestris</name>
    <dbReference type="NCBI Taxonomy" id="56493"/>
    <lineage>
        <taxon>Eukaryota</taxon>
        <taxon>Fungi</taxon>
        <taxon>Dikarya</taxon>
        <taxon>Basidiomycota</taxon>
        <taxon>Agaricomycotina</taxon>
        <taxon>Agaricomycetes</taxon>
        <taxon>Thelephorales</taxon>
        <taxon>Thelephoraceae</taxon>
        <taxon>Thelephora</taxon>
    </lineage>
</organism>
<dbReference type="InterPro" id="IPR003959">
    <property type="entry name" value="ATPase_AAA_core"/>
</dbReference>
<keyword evidence="3" id="KW-0378">Hydrolase</keyword>
<dbReference type="SMART" id="SM00382">
    <property type="entry name" value="AAA"/>
    <property type="match status" value="1"/>
</dbReference>
<evidence type="ECO:0000313" key="3">
    <source>
        <dbReference type="EMBL" id="KAF9788118.1"/>
    </source>
</evidence>
<feature type="domain" description="AAA+ ATPase" evidence="2">
    <location>
        <begin position="488"/>
        <end position="615"/>
    </location>
</feature>
<dbReference type="Pfam" id="PF00004">
    <property type="entry name" value="AAA"/>
    <property type="match status" value="1"/>
</dbReference>
<gene>
    <name evidence="3" type="ORF">BJ322DRAFT_1047123</name>
</gene>
<dbReference type="PANTHER" id="PTHR46411">
    <property type="entry name" value="FAMILY ATPASE, PUTATIVE-RELATED"/>
    <property type="match status" value="1"/>
</dbReference>
<dbReference type="AlphaFoldDB" id="A0A9P6L947"/>